<sequence>MILKVKKTWEKNSLGFDSNLFIYQDKTMFNYSVDTILLGNFCSINSKTKSILEIGTNNAALAIFVSERNKNIKIDAIELQKKAIHLANFNVIMNSKEEQISIIHANFNSFWKKHNKNQAKKYDSIICNPPFYQIGKRQLKNVSKEKLIATYDLKLNFDQLIKGASKIIKQKGYFSVVIPTERSIDFFTILRKYDFEPKKVQFIHPRINQKSNLVLIESRYKTGWGTNFLENIYLHPEDEQNHEYLPNVKSLYKPIKF</sequence>
<feature type="domain" description="Methyltransferase small" evidence="1">
    <location>
        <begin position="44"/>
        <end position="139"/>
    </location>
</feature>
<dbReference type="GO" id="GO:0003676">
    <property type="term" value="F:nucleic acid binding"/>
    <property type="evidence" value="ECO:0007669"/>
    <property type="project" value="InterPro"/>
</dbReference>
<dbReference type="HOGENOM" id="CLU_061983_3_2_14"/>
<keyword evidence="2" id="KW-0489">Methyltransferase</keyword>
<evidence type="ECO:0000259" key="1">
    <source>
        <dbReference type="Pfam" id="PF05175"/>
    </source>
</evidence>
<accession>Q6KI59</accession>
<dbReference type="CDD" id="cd02440">
    <property type="entry name" value="AdoMet_MTases"/>
    <property type="match status" value="1"/>
</dbReference>
<dbReference type="GO" id="GO:0008757">
    <property type="term" value="F:S-adenosylmethionine-dependent methyltransferase activity"/>
    <property type="evidence" value="ECO:0007669"/>
    <property type="project" value="UniProtKB-ARBA"/>
</dbReference>
<dbReference type="AlphaFoldDB" id="Q6KI59"/>
<keyword evidence="2" id="KW-0808">Transferase</keyword>
<dbReference type="eggNOG" id="COG4123">
    <property type="taxonomic scope" value="Bacteria"/>
</dbReference>
<dbReference type="KEGG" id="mmo:MMOB2310"/>
<dbReference type="Gene3D" id="3.40.50.150">
    <property type="entry name" value="Vaccinia Virus protein VP39"/>
    <property type="match status" value="1"/>
</dbReference>
<dbReference type="Proteomes" id="UP000009072">
    <property type="component" value="Chromosome"/>
</dbReference>
<dbReference type="EMBL" id="AE017308">
    <property type="protein sequence ID" value="AAT27717.1"/>
    <property type="molecule type" value="Genomic_DNA"/>
</dbReference>
<dbReference type="OrthoDB" id="9777257at2"/>
<dbReference type="PANTHER" id="PTHR47739:SF1">
    <property type="entry name" value="TRNA1(VAL) (ADENINE(37)-N6)-METHYLTRANSFERASE"/>
    <property type="match status" value="1"/>
</dbReference>
<protein>
    <submittedName>
        <fullName evidence="2">O-methyltransferase putative nucleic acid modification enzyme</fullName>
    </submittedName>
</protein>
<dbReference type="InterPro" id="IPR050210">
    <property type="entry name" value="tRNA_Adenine-N(6)_MTase"/>
</dbReference>
<evidence type="ECO:0000313" key="3">
    <source>
        <dbReference type="Proteomes" id="UP000009072"/>
    </source>
</evidence>
<dbReference type="GO" id="GO:0008170">
    <property type="term" value="F:N-methyltransferase activity"/>
    <property type="evidence" value="ECO:0007669"/>
    <property type="project" value="UniProtKB-ARBA"/>
</dbReference>
<organism evidence="2 3">
    <name type="scientific">Mycoplasma mobile (strain ATCC 43663 / 163K / NCTC 11711)</name>
    <name type="common">Mesomycoplasma mobile</name>
    <dbReference type="NCBI Taxonomy" id="267748"/>
    <lineage>
        <taxon>Bacteria</taxon>
        <taxon>Bacillati</taxon>
        <taxon>Mycoplasmatota</taxon>
        <taxon>Mycoplasmoidales</taxon>
        <taxon>Metamycoplasmataceae</taxon>
        <taxon>Mesomycoplasma</taxon>
    </lineage>
</organism>
<evidence type="ECO:0000313" key="2">
    <source>
        <dbReference type="EMBL" id="AAT27717.1"/>
    </source>
</evidence>
<name>Q6KI59_MYCM1</name>
<proteinExistence type="predicted"/>
<dbReference type="GO" id="GO:0032259">
    <property type="term" value="P:methylation"/>
    <property type="evidence" value="ECO:0007669"/>
    <property type="project" value="UniProtKB-KW"/>
</dbReference>
<dbReference type="SUPFAM" id="SSF53335">
    <property type="entry name" value="S-adenosyl-L-methionine-dependent methyltransferases"/>
    <property type="match status" value="1"/>
</dbReference>
<dbReference type="PROSITE" id="PS00092">
    <property type="entry name" value="N6_MTASE"/>
    <property type="match status" value="1"/>
</dbReference>
<dbReference type="InterPro" id="IPR007848">
    <property type="entry name" value="Small_mtfrase_dom"/>
</dbReference>
<gene>
    <name evidence="2" type="ordered locus">MMOB2310</name>
</gene>
<dbReference type="Pfam" id="PF05175">
    <property type="entry name" value="MTS"/>
    <property type="match status" value="1"/>
</dbReference>
<dbReference type="STRING" id="267748.MMOB2310"/>
<dbReference type="InterPro" id="IPR002052">
    <property type="entry name" value="DNA_methylase_N6_adenine_CS"/>
</dbReference>
<dbReference type="PANTHER" id="PTHR47739">
    <property type="entry name" value="TRNA1(VAL) (ADENINE(37)-N6)-METHYLTRANSFERASE"/>
    <property type="match status" value="1"/>
</dbReference>
<reference evidence="2 3" key="1">
    <citation type="journal article" date="2004" name="Genome Res.">
        <title>The complete genome and proteome of Mycoplasma mobile.</title>
        <authorList>
            <person name="Jaffe J.D."/>
            <person name="Stange-Thomann N."/>
            <person name="Smith C."/>
            <person name="DeCaprio D."/>
            <person name="Fisher S."/>
            <person name="Butler J."/>
            <person name="Calvo S."/>
            <person name="Elkins T."/>
            <person name="FitzGerald M.G."/>
            <person name="Hafez N."/>
            <person name="Kodira C.D."/>
            <person name="Major J."/>
            <person name="Wang S."/>
            <person name="Wilkinson J."/>
            <person name="Nicol R."/>
            <person name="Nusbaum C."/>
            <person name="Birren B."/>
            <person name="Berg H.C."/>
            <person name="Church G.M."/>
        </authorList>
    </citation>
    <scope>NUCLEOTIDE SEQUENCE [LARGE SCALE GENOMIC DNA]</scope>
    <source>
        <strain evidence="3">ATCC 43663 / 163K / NCTC 11711</strain>
    </source>
</reference>
<dbReference type="InterPro" id="IPR029063">
    <property type="entry name" value="SAM-dependent_MTases_sf"/>
</dbReference>
<keyword evidence="3" id="KW-1185">Reference proteome</keyword>
<dbReference type="RefSeq" id="WP_011264751.1">
    <property type="nucleotide sequence ID" value="NC_006908.1"/>
</dbReference>